<dbReference type="PANTHER" id="PTHR12169">
    <property type="entry name" value="ATPASE N2B"/>
    <property type="match status" value="1"/>
</dbReference>
<evidence type="ECO:0000313" key="4">
    <source>
        <dbReference type="Proteomes" id="UP000733744"/>
    </source>
</evidence>
<keyword evidence="1" id="KW-0547">Nucleotide-binding</keyword>
<evidence type="ECO:0000256" key="2">
    <source>
        <dbReference type="ARBA" id="ARBA00022840"/>
    </source>
</evidence>
<dbReference type="InterPro" id="IPR005654">
    <property type="entry name" value="ATPase_AFG1-like"/>
</dbReference>
<gene>
    <name evidence="3" type="ORF">EKO24_021760</name>
</gene>
<accession>A0ABY3C4M5</accession>
<organism evidence="3 4">
    <name type="scientific">Candidatus Methylobacter oryzae</name>
    <dbReference type="NCBI Taxonomy" id="2497749"/>
    <lineage>
        <taxon>Bacteria</taxon>
        <taxon>Pseudomonadati</taxon>
        <taxon>Pseudomonadota</taxon>
        <taxon>Gammaproteobacteria</taxon>
        <taxon>Methylococcales</taxon>
        <taxon>Methylococcaceae</taxon>
        <taxon>Methylobacter</taxon>
    </lineage>
</organism>
<name>A0ABY3C4M5_9GAMM</name>
<dbReference type="Proteomes" id="UP000733744">
    <property type="component" value="Unassembled WGS sequence"/>
</dbReference>
<dbReference type="EMBL" id="RYFG02000121">
    <property type="protein sequence ID" value="TRW89676.1"/>
    <property type="molecule type" value="Genomic_DNA"/>
</dbReference>
<keyword evidence="4" id="KW-1185">Reference proteome</keyword>
<reference evidence="3 4" key="1">
    <citation type="journal article" date="2019" name="Antonie Van Leeuwenhoek">
        <title>Description of 'Ca. Methylobacter oryzae' KRF1, a novel species from the environmentally important Methylobacter clade 2.</title>
        <authorList>
            <person name="Khatri K."/>
            <person name="Mohite J.A."/>
            <person name="Pandit P.S."/>
            <person name="Bahulikar R."/>
            <person name="Rahalkar M.C."/>
        </authorList>
    </citation>
    <scope>NUCLEOTIDE SEQUENCE [LARGE SCALE GENOMIC DNA]</scope>
    <source>
        <strain evidence="3 4">KRF1</strain>
    </source>
</reference>
<dbReference type="NCBIfam" id="NF040713">
    <property type="entry name" value="ZapE"/>
    <property type="match status" value="1"/>
</dbReference>
<dbReference type="InterPro" id="IPR027417">
    <property type="entry name" value="P-loop_NTPase"/>
</dbReference>
<evidence type="ECO:0000313" key="3">
    <source>
        <dbReference type="EMBL" id="TRW89676.1"/>
    </source>
</evidence>
<dbReference type="RefSeq" id="WP_143733350.1">
    <property type="nucleotide sequence ID" value="NZ_RYFG02000121.1"/>
</dbReference>
<dbReference type="Gene3D" id="3.40.50.300">
    <property type="entry name" value="P-loop containing nucleotide triphosphate hydrolases"/>
    <property type="match status" value="1"/>
</dbReference>
<dbReference type="SUPFAM" id="SSF52540">
    <property type="entry name" value="P-loop containing nucleoside triphosphate hydrolases"/>
    <property type="match status" value="1"/>
</dbReference>
<sequence length="385" mass="44272">MLFKKLLQRPLIEQYQPPLSALEQQYRTLVAQGRIQSEPEQIKALHHLQALLDNLLENAAYQQKSSLRKLIHPKPADCQSLYIFGDVGRGKSMLMDLFYEACPIREKRRVHFHAFMLEVHDFVHQWRKRHNSDAIAALAQHIRASEQLLCFDEFHVTDIADAMILMRLFNRLFDLGIVAVMTSNCHPNELYHDGLQRDLFLPFVRLLQQKAAVIELATDRDYRLSHLHALKTTYYFPLDEQAASFIQQSYNELTNIAPLKPGVVEVLGRKVTLTSVHGNIALSSFEELCLQALGPADYLEIGKQFDILILSGIPKLTNEKCNEAKRFVTLIDALYEHKVKLICTAEVPAQELYTNGEGSFEFERTVSRLIDMQSENYLRIEHIGD</sequence>
<proteinExistence type="predicted"/>
<evidence type="ECO:0000256" key="1">
    <source>
        <dbReference type="ARBA" id="ARBA00022741"/>
    </source>
</evidence>
<dbReference type="PANTHER" id="PTHR12169:SF6">
    <property type="entry name" value="AFG1-LIKE ATPASE"/>
    <property type="match status" value="1"/>
</dbReference>
<protein>
    <submittedName>
        <fullName evidence="3">AFG1 family ATPase</fullName>
    </submittedName>
</protein>
<comment type="caution">
    <text evidence="3">The sequence shown here is derived from an EMBL/GenBank/DDBJ whole genome shotgun (WGS) entry which is preliminary data.</text>
</comment>
<keyword evidence="2" id="KW-0067">ATP-binding</keyword>
<dbReference type="Pfam" id="PF03969">
    <property type="entry name" value="AFG1_ATPase"/>
    <property type="match status" value="1"/>
</dbReference>